<keyword evidence="1" id="KW-0472">Membrane</keyword>
<dbReference type="Proteomes" id="UP000265566">
    <property type="component" value="Chromosome 5"/>
</dbReference>
<evidence type="ECO:0000313" key="4">
    <source>
        <dbReference type="Proteomes" id="UP000265566"/>
    </source>
</evidence>
<evidence type="ECO:0000313" key="3">
    <source>
        <dbReference type="EMBL" id="RHN56593.1"/>
    </source>
</evidence>
<dbReference type="Pfam" id="PF07127">
    <property type="entry name" value="Nodulin_late"/>
    <property type="match status" value="1"/>
</dbReference>
<keyword evidence="1" id="KW-0812">Transmembrane</keyword>
<evidence type="ECO:0000259" key="2">
    <source>
        <dbReference type="Pfam" id="PF07127"/>
    </source>
</evidence>
<reference evidence="4" key="1">
    <citation type="journal article" date="2018" name="Nat. Plants">
        <title>Whole-genome landscape of Medicago truncatula symbiotic genes.</title>
        <authorList>
            <person name="Pecrix Y."/>
            <person name="Staton S.E."/>
            <person name="Sallet E."/>
            <person name="Lelandais-Briere C."/>
            <person name="Moreau S."/>
            <person name="Carrere S."/>
            <person name="Blein T."/>
            <person name="Jardinaud M.F."/>
            <person name="Latrasse D."/>
            <person name="Zouine M."/>
            <person name="Zahm M."/>
            <person name="Kreplak J."/>
            <person name="Mayjonade B."/>
            <person name="Satge C."/>
            <person name="Perez M."/>
            <person name="Cauet S."/>
            <person name="Marande W."/>
            <person name="Chantry-Darmon C."/>
            <person name="Lopez-Roques C."/>
            <person name="Bouchez O."/>
            <person name="Berard A."/>
            <person name="Debelle F."/>
            <person name="Munos S."/>
            <person name="Bendahmane A."/>
            <person name="Berges H."/>
            <person name="Niebel A."/>
            <person name="Buitink J."/>
            <person name="Frugier F."/>
            <person name="Benhamed M."/>
            <person name="Crespi M."/>
            <person name="Gouzy J."/>
            <person name="Gamas P."/>
        </authorList>
    </citation>
    <scope>NUCLEOTIDE SEQUENCE [LARGE SCALE GENOMIC DNA]</scope>
    <source>
        <strain evidence="4">cv. Jemalong A17</strain>
    </source>
</reference>
<keyword evidence="1" id="KW-1133">Transmembrane helix</keyword>
<evidence type="ECO:0000256" key="1">
    <source>
        <dbReference type="SAM" id="Phobius"/>
    </source>
</evidence>
<organism evidence="3 4">
    <name type="scientific">Medicago truncatula</name>
    <name type="common">Barrel medic</name>
    <name type="synonym">Medicago tribuloides</name>
    <dbReference type="NCBI Taxonomy" id="3880"/>
    <lineage>
        <taxon>Eukaryota</taxon>
        <taxon>Viridiplantae</taxon>
        <taxon>Streptophyta</taxon>
        <taxon>Embryophyta</taxon>
        <taxon>Tracheophyta</taxon>
        <taxon>Spermatophyta</taxon>
        <taxon>Magnoliopsida</taxon>
        <taxon>eudicotyledons</taxon>
        <taxon>Gunneridae</taxon>
        <taxon>Pentapetalae</taxon>
        <taxon>rosids</taxon>
        <taxon>fabids</taxon>
        <taxon>Fabales</taxon>
        <taxon>Fabaceae</taxon>
        <taxon>Papilionoideae</taxon>
        <taxon>50 kb inversion clade</taxon>
        <taxon>NPAAA clade</taxon>
        <taxon>Hologalegina</taxon>
        <taxon>IRL clade</taxon>
        <taxon>Trifolieae</taxon>
        <taxon>Medicago</taxon>
    </lineage>
</organism>
<feature type="domain" description="Late nodulin" evidence="2">
    <location>
        <begin position="33"/>
        <end position="87"/>
    </location>
</feature>
<sequence length="93" mass="11188">MDKHNTLVYLIELYKLYKGQIMFYFSHEKTKIMVEIHKFVFAMIQFISLFLITIEVGRLRYGCETDADCPRYTHNNFSLKCINKKCEWSAKLH</sequence>
<dbReference type="GO" id="GO:0046872">
    <property type="term" value="F:metal ion binding"/>
    <property type="evidence" value="ECO:0007669"/>
    <property type="project" value="InterPro"/>
</dbReference>
<dbReference type="EMBL" id="PSQE01000005">
    <property type="protein sequence ID" value="RHN56593.1"/>
    <property type="molecule type" value="Genomic_DNA"/>
</dbReference>
<proteinExistence type="predicted"/>
<accession>A0A396HVQ9</accession>
<protein>
    <submittedName>
        <fullName evidence="3">Putative Late nodulin</fullName>
    </submittedName>
</protein>
<name>A0A396HVQ9_MEDTR</name>
<gene>
    <name evidence="3" type="ORF">MtrunA17_Chr5g0431141</name>
</gene>
<comment type="caution">
    <text evidence="3">The sequence shown here is derived from an EMBL/GenBank/DDBJ whole genome shotgun (WGS) entry which is preliminary data.</text>
</comment>
<dbReference type="AlphaFoldDB" id="A0A396HVQ9"/>
<dbReference type="Gramene" id="rna32023">
    <property type="protein sequence ID" value="RHN56593.1"/>
    <property type="gene ID" value="gene32023"/>
</dbReference>
<feature type="transmembrane region" description="Helical" evidence="1">
    <location>
        <begin position="36"/>
        <end position="54"/>
    </location>
</feature>
<dbReference type="InterPro" id="IPR009810">
    <property type="entry name" value="Nodulin_late_dom"/>
</dbReference>